<dbReference type="AlphaFoldDB" id="A0A1E5UDE0"/>
<comment type="caution">
    <text evidence="1">The sequence shown here is derived from an EMBL/GenBank/DDBJ whole genome shotgun (WGS) entry which is preliminary data.</text>
</comment>
<dbReference type="PANTHER" id="PTHR38471">
    <property type="entry name" value="FOUR HELIX BUNDLE PROTEIN"/>
    <property type="match status" value="1"/>
</dbReference>
<dbReference type="Proteomes" id="UP000095601">
    <property type="component" value="Unassembled WGS sequence"/>
</dbReference>
<dbReference type="STRING" id="237258.SAMN04489756_10724"/>
<dbReference type="EMBL" id="MKGI01000071">
    <property type="protein sequence ID" value="OEL10828.1"/>
    <property type="molecule type" value="Genomic_DNA"/>
</dbReference>
<keyword evidence="2" id="KW-1185">Reference proteome</keyword>
<dbReference type="InterPro" id="IPR012657">
    <property type="entry name" value="23S_rRNA-intervening_sequence"/>
</dbReference>
<evidence type="ECO:0000313" key="1">
    <source>
        <dbReference type="EMBL" id="OEL10828.1"/>
    </source>
</evidence>
<dbReference type="NCBIfam" id="TIGR02436">
    <property type="entry name" value="four helix bundle protein"/>
    <property type="match status" value="1"/>
</dbReference>
<reference evidence="1 2" key="1">
    <citation type="submission" date="2016-09" db="EMBL/GenBank/DDBJ databases">
        <authorList>
            <person name="Capua I."/>
            <person name="De Benedictis P."/>
            <person name="Joannis T."/>
            <person name="Lombin L.H."/>
            <person name="Cattoli G."/>
        </authorList>
    </citation>
    <scope>NUCLEOTIDE SEQUENCE [LARGE SCALE GENOMIC DNA]</scope>
    <source>
        <strain evidence="1 2">NRS-1</strain>
    </source>
</reference>
<organism evidence="1 2">
    <name type="scientific">Cloacibacterium normanense</name>
    <dbReference type="NCBI Taxonomy" id="237258"/>
    <lineage>
        <taxon>Bacteria</taxon>
        <taxon>Pseudomonadati</taxon>
        <taxon>Bacteroidota</taxon>
        <taxon>Flavobacteriia</taxon>
        <taxon>Flavobacteriales</taxon>
        <taxon>Weeksellaceae</taxon>
    </lineage>
</organism>
<dbReference type="Pfam" id="PF05635">
    <property type="entry name" value="23S_rRNA_IVP"/>
    <property type="match status" value="1"/>
</dbReference>
<dbReference type="PANTHER" id="PTHR38471:SF2">
    <property type="entry name" value="FOUR HELIX BUNDLE PROTEIN"/>
    <property type="match status" value="1"/>
</dbReference>
<name>A0A1E5UDE0_9FLAO</name>
<dbReference type="RefSeq" id="WP_069799141.1">
    <property type="nucleotide sequence ID" value="NZ_CP034157.1"/>
</dbReference>
<gene>
    <name evidence="1" type="ORF">BHF72_0023</name>
</gene>
<protein>
    <submittedName>
        <fullName evidence="1">Four helix bundle family protein</fullName>
    </submittedName>
</protein>
<sequence length="118" mass="13500">MNSLELRNRTKKFSLDILELLEILPNSKTFKLIENQLGRAELSVGANYRVVSRAKSSNDFINKLKIVEEECDECIFFLEILLEKTVNHKELIHKLLSEANEILAIIVASIKSARNNKS</sequence>
<proteinExistence type="predicted"/>
<evidence type="ECO:0000313" key="2">
    <source>
        <dbReference type="Proteomes" id="UP000095601"/>
    </source>
</evidence>
<dbReference type="OrthoDB" id="285993at2"/>
<accession>A0A1E5UDE0</accession>
<dbReference type="PIRSF" id="PIRSF035652">
    <property type="entry name" value="CHP02436"/>
    <property type="match status" value="1"/>
</dbReference>
<dbReference type="KEGG" id="cnr:EB819_05775"/>
<dbReference type="InterPro" id="IPR036583">
    <property type="entry name" value="23S_rRNA_IVS_sf"/>
</dbReference>
<dbReference type="SUPFAM" id="SSF158446">
    <property type="entry name" value="IVS-encoded protein-like"/>
    <property type="match status" value="1"/>
</dbReference>
<dbReference type="Gene3D" id="1.20.1440.60">
    <property type="entry name" value="23S rRNA-intervening sequence"/>
    <property type="match status" value="1"/>
</dbReference>